<evidence type="ECO:0000313" key="4">
    <source>
        <dbReference type="Proteomes" id="UP000428333"/>
    </source>
</evidence>
<dbReference type="Pfam" id="PF14244">
    <property type="entry name" value="Retrotran_gag_3"/>
    <property type="match status" value="1"/>
</dbReference>
<name>A0A6A4M307_9ERIC</name>
<feature type="non-terminal residue" evidence="3">
    <location>
        <position position="1"/>
    </location>
</feature>
<proteinExistence type="predicted"/>
<dbReference type="AlphaFoldDB" id="A0A6A4M307"/>
<keyword evidence="1" id="KW-0040">ANK repeat</keyword>
<dbReference type="Gene3D" id="1.25.40.20">
    <property type="entry name" value="Ankyrin repeat-containing domain"/>
    <property type="match status" value="1"/>
</dbReference>
<reference evidence="3 4" key="1">
    <citation type="journal article" date="2019" name="Genome Biol. Evol.">
        <title>The Rhododendron genome and chromosomal organization provide insight into shared whole-genome duplications across the heath family (Ericaceae).</title>
        <authorList>
            <person name="Soza V.L."/>
            <person name="Lindsley D."/>
            <person name="Waalkes A."/>
            <person name="Ramage E."/>
            <person name="Patwardhan R.P."/>
            <person name="Burton J.N."/>
            <person name="Adey A."/>
            <person name="Kumar A."/>
            <person name="Qiu R."/>
            <person name="Shendure J."/>
            <person name="Hall B."/>
        </authorList>
    </citation>
    <scope>NUCLEOTIDE SEQUENCE [LARGE SCALE GENOMIC DNA]</scope>
    <source>
        <strain evidence="3">RSF 1966-606</strain>
    </source>
</reference>
<evidence type="ECO:0000256" key="1">
    <source>
        <dbReference type="PROSITE-ProRule" id="PRU00023"/>
    </source>
</evidence>
<feature type="repeat" description="ANK" evidence="1">
    <location>
        <begin position="190"/>
        <end position="222"/>
    </location>
</feature>
<dbReference type="InterPro" id="IPR029472">
    <property type="entry name" value="Copia-like_N"/>
</dbReference>
<dbReference type="Pfam" id="PF00023">
    <property type="entry name" value="Ank"/>
    <property type="match status" value="1"/>
</dbReference>
<dbReference type="SMART" id="SM00248">
    <property type="entry name" value="ANK"/>
    <property type="match status" value="2"/>
</dbReference>
<organism evidence="3 4">
    <name type="scientific">Rhododendron williamsianum</name>
    <dbReference type="NCBI Taxonomy" id="262921"/>
    <lineage>
        <taxon>Eukaryota</taxon>
        <taxon>Viridiplantae</taxon>
        <taxon>Streptophyta</taxon>
        <taxon>Embryophyta</taxon>
        <taxon>Tracheophyta</taxon>
        <taxon>Spermatophyta</taxon>
        <taxon>Magnoliopsida</taxon>
        <taxon>eudicotyledons</taxon>
        <taxon>Gunneridae</taxon>
        <taxon>Pentapetalae</taxon>
        <taxon>asterids</taxon>
        <taxon>Ericales</taxon>
        <taxon>Ericaceae</taxon>
        <taxon>Ericoideae</taxon>
        <taxon>Rhodoreae</taxon>
        <taxon>Rhododendron</taxon>
    </lineage>
</organism>
<feature type="domain" description="Retrotransposon Copia-like N-terminal" evidence="2">
    <location>
        <begin position="16"/>
        <end position="54"/>
    </location>
</feature>
<dbReference type="PROSITE" id="PS50088">
    <property type="entry name" value="ANK_REPEAT"/>
    <property type="match status" value="2"/>
</dbReference>
<dbReference type="InterPro" id="IPR002110">
    <property type="entry name" value="Ankyrin_rpt"/>
</dbReference>
<comment type="caution">
    <text evidence="3">The sequence shown here is derived from an EMBL/GenBank/DDBJ whole genome shotgun (WGS) entry which is preliminary data.</text>
</comment>
<dbReference type="EMBL" id="QEFC01000640">
    <property type="protein sequence ID" value="KAE9462951.1"/>
    <property type="molecule type" value="Genomic_DNA"/>
</dbReference>
<keyword evidence="4" id="KW-1185">Reference proteome</keyword>
<dbReference type="PANTHER" id="PTHR47303:SF1">
    <property type="entry name" value="NF-KAPPA-B INHIBITOR BETA"/>
    <property type="match status" value="1"/>
</dbReference>
<dbReference type="PANTHER" id="PTHR47303">
    <property type="match status" value="1"/>
</dbReference>
<evidence type="ECO:0000259" key="2">
    <source>
        <dbReference type="Pfam" id="PF14244"/>
    </source>
</evidence>
<accession>A0A6A4M307</accession>
<sequence length="278" mass="31671">MDQKYPYPTEFNVRDFVPIELSRRNYDNWSRLMSDFIQSRGLIGFIRGTVKAPALDAIDGGGNQDYYYNNSNYVLWKRSDNLVRGWILATLAQDTRLSVLRLETAEAVWNELRKMFDLTMNLYGYASISGDWVKASGFIEKEPECVRAHITLSSKTMLNIAIRSSRRNVFVRKLLEKMSPEEVIGLVDCSGFTALHVAADHGNIDGAKMLVRKNSELPNVQDKKGFTPLNLAAARGSREMVLFLMEKTKPNVILMDGVGEELLRDLIISELYGKHYLY</sequence>
<gene>
    <name evidence="3" type="ORF">C3L33_05142</name>
</gene>
<protein>
    <recommendedName>
        <fullName evidence="2">Retrotransposon Copia-like N-terminal domain-containing protein</fullName>
    </recommendedName>
</protein>
<dbReference type="SUPFAM" id="SSF48403">
    <property type="entry name" value="Ankyrin repeat"/>
    <property type="match status" value="1"/>
</dbReference>
<dbReference type="PROSITE" id="PS50297">
    <property type="entry name" value="ANK_REP_REGION"/>
    <property type="match status" value="2"/>
</dbReference>
<feature type="repeat" description="ANK" evidence="1">
    <location>
        <begin position="224"/>
        <end position="247"/>
    </location>
</feature>
<dbReference type="Pfam" id="PF12796">
    <property type="entry name" value="Ank_2"/>
    <property type="match status" value="1"/>
</dbReference>
<dbReference type="Proteomes" id="UP000428333">
    <property type="component" value="Linkage Group LG03"/>
</dbReference>
<dbReference type="OrthoDB" id="1930691at2759"/>
<dbReference type="InterPro" id="IPR036770">
    <property type="entry name" value="Ankyrin_rpt-contain_sf"/>
</dbReference>
<evidence type="ECO:0000313" key="3">
    <source>
        <dbReference type="EMBL" id="KAE9462951.1"/>
    </source>
</evidence>